<dbReference type="PROSITE" id="PS51272">
    <property type="entry name" value="SLH"/>
    <property type="match status" value="3"/>
</dbReference>
<feature type="compositionally biased region" description="Basic and acidic residues" evidence="2">
    <location>
        <begin position="1322"/>
        <end position="1331"/>
    </location>
</feature>
<dbReference type="EMBL" id="JACOPN010000002">
    <property type="protein sequence ID" value="MBC5716423.1"/>
    <property type="molecule type" value="Genomic_DNA"/>
</dbReference>
<feature type="region of interest" description="Disordered" evidence="2">
    <location>
        <begin position="28"/>
        <end position="68"/>
    </location>
</feature>
<dbReference type="Pfam" id="PF00395">
    <property type="entry name" value="SLH"/>
    <property type="match status" value="3"/>
</dbReference>
<name>A0A8J6IYL1_9FIRM</name>
<dbReference type="SMART" id="SM00710">
    <property type="entry name" value="PbH1"/>
    <property type="match status" value="15"/>
</dbReference>
<reference evidence="5" key="1">
    <citation type="submission" date="2020-08" db="EMBL/GenBank/DDBJ databases">
        <title>Genome public.</title>
        <authorList>
            <person name="Liu C."/>
            <person name="Sun Q."/>
        </authorList>
    </citation>
    <scope>NUCLEOTIDE SEQUENCE</scope>
    <source>
        <strain evidence="5">BX5</strain>
    </source>
</reference>
<comment type="caution">
    <text evidence="5">The sequence shown here is derived from an EMBL/GenBank/DDBJ whole genome shotgun (WGS) entry which is preliminary data.</text>
</comment>
<dbReference type="InterPro" id="IPR006626">
    <property type="entry name" value="PbH1"/>
</dbReference>
<dbReference type="PANTHER" id="PTHR11319">
    <property type="entry name" value="G PROTEIN-COUPLED RECEPTOR-RELATED"/>
    <property type="match status" value="1"/>
</dbReference>
<sequence length="1573" mass="163407">MKKRILSCLMALALCLTLLPTAALAEEPEGTAQTSLAVEEAADPANGKAKQENQPAEQEEQQEDSATKQDEAVAAVQAMIDALPGAAELDGMDDADALAVYEAFQTACDAYYDTLTEGQQAQLKNTEKLAALSERFSQPETLATSEHQDHCVCGKSGCTGHDVITFNKWLTSTEYKLDVGVGEGTSGTGQTPVDGKYVLPADKLSADNYYLRANITIDHPIQIKGNVTICLNGHTIESKAKDQPVFEVVSGGTLTLTDCGSAGKVTSAYNGGGVEVNGGEFNLYGGKITKNTATNGGGVKVTGGTVNMYGGEIADNKAAGSAEGTGNGGGVYVSGGTFNMRGGSITNNTTEVSAKGEGNGGGVYVHANGTFNLYDGGSITNNKANKYGGGNKGGGVYVGSYSQAGTFHMYGGKITNNTATQYGGGVYVYEGTFDMDEGEISGNTTSGPGGGVRVSRVNCTFTMRGGEIKDNTASSGGGVSVVDQGEFTMCGGSITNNKATGNGGGVSMNLVGKFTVSGKANITGNKKGTANNNVYLLDNKPIIIGVDGLADGASIGVTTESTQAGSVIATGTSLSDKDAEKFQSDLGGYAVSAKSDGTGLVLVKAHKHFLCGRDECNGNGHPCHAATFTAWTDSKKLPETKGEYYLDTDVTLSSTWTPASGTVLCLNGHSITANGSITAIYVNNAFTLCDCKGGKDAYGQITHTAGMTGSGVNVLSGGVFHMYGGSISGNTADNGGGVYMGGGQFTMYGGSITKNTATKNGGGVYVNSGCKFDMNGNASVSGNTTTTGNGGGVYVGGGTFTMNYSASVKDNTASGNTADQGNGGGVYVYSGTFEMNGSASVSSNKATNTDQRKTTYGGGVYVKSTNSTFTMNDKASITGNTAKNGGGVYASAGEFNMNSTASVTGNIGNGVCVSDRATFTVSDRPTVTGNTMNKADSNVYLNGGAYITIGAYGLKGSANSIGVTKTVDGGVIATGVNEDYSGKFFSDNTQYVVKYDNKQLVLAVPSAVTHTHSWQFTKETGNDSTIFVSCKGTPGSCDYKNTPATVKISNDQTVYDCAQITEAPKATLTYSANWPKDVVQAQENDIKYWRSNDGGTSYKVPVTDNNELKKPGKYLAQLKFNEKWLEAHFSVVDNGKQDPKYTPPTAKTGLVYNGTAQVLINEGHVEGCIMQYRLDNGGDYSDSLPTATNAGTYTVWYKVVGDDSHNNIVAEKSLKVWIEKAPLRGTPTFTKVTGAGKTLKDVTFTKAVGWPTGEFKWDNGAAGYDMNAPLVQGKAYSWLYLADNYYAKGTVVLWADPSSGGSSGGSSSGGGGGSSSPSNHPVKAEVSKDPDGSVSLSKTSAAKGDKVTITVKPERHYAVDKVIVRDSKGKQLAVKDNGDGTFTFEMPADKVTVEPSFSWVNPFADVADSAYYVDAVEWMLKREVTQGTTETTFSPDLNCTRAQIVTFLWRVAGSPAPKGTVSFADVSADSYYAKAVAWAEEYGIADGIGGGLFGPDATCTRAQSAVFLYRVAGSPAVNGSAGFSDVAADAYYAQAVAWAKEHGITDGIGGGLFGSANDCTRAQIAAFLYRYMK</sequence>
<dbReference type="InterPro" id="IPR001119">
    <property type="entry name" value="SLH_dom"/>
</dbReference>
<gene>
    <name evidence="5" type="ORF">H8S55_03650</name>
</gene>
<evidence type="ECO:0000256" key="1">
    <source>
        <dbReference type="ARBA" id="ARBA00022737"/>
    </source>
</evidence>
<protein>
    <submittedName>
        <fullName evidence="5">S-layer homology domain-containing protein</fullName>
    </submittedName>
</protein>
<evidence type="ECO:0000313" key="6">
    <source>
        <dbReference type="Proteomes" id="UP000602260"/>
    </source>
</evidence>
<feature type="domain" description="SLH" evidence="4">
    <location>
        <begin position="1523"/>
        <end position="1573"/>
    </location>
</feature>
<dbReference type="InterPro" id="IPR011050">
    <property type="entry name" value="Pectin_lyase_fold/virulence"/>
</dbReference>
<keyword evidence="6" id="KW-1185">Reference proteome</keyword>
<evidence type="ECO:0000259" key="4">
    <source>
        <dbReference type="PROSITE" id="PS51272"/>
    </source>
</evidence>
<dbReference type="Gene3D" id="2.160.20.20">
    <property type="match status" value="1"/>
</dbReference>
<organism evidence="5 6">
    <name type="scientific">Flintibacter faecis</name>
    <dbReference type="NCBI Taxonomy" id="2763047"/>
    <lineage>
        <taxon>Bacteria</taxon>
        <taxon>Bacillati</taxon>
        <taxon>Bacillota</taxon>
        <taxon>Clostridia</taxon>
        <taxon>Eubacteriales</taxon>
        <taxon>Flintibacter</taxon>
    </lineage>
</organism>
<keyword evidence="3" id="KW-0732">Signal</keyword>
<feature type="signal peptide" evidence="3">
    <location>
        <begin position="1"/>
        <end position="25"/>
    </location>
</feature>
<evidence type="ECO:0000313" key="5">
    <source>
        <dbReference type="EMBL" id="MBC5716423.1"/>
    </source>
</evidence>
<feature type="domain" description="SLH" evidence="4">
    <location>
        <begin position="1459"/>
        <end position="1522"/>
    </location>
</feature>
<dbReference type="SUPFAM" id="SSF51126">
    <property type="entry name" value="Pectin lyase-like"/>
    <property type="match status" value="2"/>
</dbReference>
<evidence type="ECO:0000256" key="3">
    <source>
        <dbReference type="SAM" id="SignalP"/>
    </source>
</evidence>
<dbReference type="InterPro" id="IPR012332">
    <property type="entry name" value="Autotransporter_pectin_lyase_C"/>
</dbReference>
<evidence type="ECO:0000256" key="2">
    <source>
        <dbReference type="SAM" id="MobiDB-lite"/>
    </source>
</evidence>
<feature type="chain" id="PRO_5035277356" evidence="3">
    <location>
        <begin position="26"/>
        <end position="1573"/>
    </location>
</feature>
<dbReference type="PANTHER" id="PTHR11319:SF35">
    <property type="entry name" value="OUTER MEMBRANE PROTEIN PMPC-RELATED"/>
    <property type="match status" value="1"/>
</dbReference>
<dbReference type="RefSeq" id="WP_186877870.1">
    <property type="nucleotide sequence ID" value="NZ_JACOPN010000002.1"/>
</dbReference>
<feature type="compositionally biased region" description="Gly residues" evidence="2">
    <location>
        <begin position="1301"/>
        <end position="1314"/>
    </location>
</feature>
<keyword evidence="1" id="KW-0677">Repeat</keyword>
<feature type="domain" description="SLH" evidence="4">
    <location>
        <begin position="1399"/>
        <end position="1458"/>
    </location>
</feature>
<feature type="region of interest" description="Disordered" evidence="2">
    <location>
        <begin position="1298"/>
        <end position="1339"/>
    </location>
</feature>
<dbReference type="Proteomes" id="UP000602260">
    <property type="component" value="Unassembled WGS sequence"/>
</dbReference>
<proteinExistence type="predicted"/>
<accession>A0A8J6IYL1</accession>